<dbReference type="AlphaFoldDB" id="A0A376KRW0"/>
<feature type="transmembrane region" description="Helical" evidence="1">
    <location>
        <begin position="17"/>
        <end position="37"/>
    </location>
</feature>
<evidence type="ECO:0000313" key="3">
    <source>
        <dbReference type="Proteomes" id="UP000255460"/>
    </source>
</evidence>
<evidence type="ECO:0000256" key="1">
    <source>
        <dbReference type="SAM" id="Phobius"/>
    </source>
</evidence>
<dbReference type="RefSeq" id="WP_225857071.1">
    <property type="nucleotide sequence ID" value="NZ_BFYO01000050.1"/>
</dbReference>
<evidence type="ECO:0000313" key="2">
    <source>
        <dbReference type="EMBL" id="STE85418.1"/>
    </source>
</evidence>
<reference evidence="2 3" key="1">
    <citation type="submission" date="2018-06" db="EMBL/GenBank/DDBJ databases">
        <authorList>
            <consortium name="Pathogen Informatics"/>
            <person name="Doyle S."/>
        </authorList>
    </citation>
    <scope>NUCLEOTIDE SEQUENCE [LARGE SCALE GENOMIC DNA]</scope>
    <source>
        <strain evidence="2 3">NCTC10418</strain>
    </source>
</reference>
<keyword evidence="1" id="KW-0472">Membrane</keyword>
<accession>A0A376KRW0</accession>
<keyword evidence="1" id="KW-1133">Transmembrane helix</keyword>
<sequence length="200" mass="22714">MTFFSQTNGLIENTETVFSFINTIITGVGVGVAYKWLSRRNLERAHDAANDFLDEMTAIPLKALTLEIEVVKTVVAIGRSIDGGIDIDYVGECLTLMNKANTIKLKFFNKYERVNRRNVKIKPSEKYKELEEHLINYTSFLSKIFQTAADGFCRAENTNSLKSVFNELNAHRENISIMAKNLSIACGKNQNITFNEYFSF</sequence>
<protein>
    <submittedName>
        <fullName evidence="2">Uncharacterized protein</fullName>
    </submittedName>
</protein>
<dbReference type="Proteomes" id="UP000255460">
    <property type="component" value="Unassembled WGS sequence"/>
</dbReference>
<gene>
    <name evidence="2" type="ORF">NCTC10418_03023</name>
</gene>
<dbReference type="EMBL" id="UFZQ01000001">
    <property type="protein sequence ID" value="STE85418.1"/>
    <property type="molecule type" value="Genomic_DNA"/>
</dbReference>
<keyword evidence="1" id="KW-0812">Transmembrane</keyword>
<organism evidence="2 3">
    <name type="scientific">Escherichia coli</name>
    <dbReference type="NCBI Taxonomy" id="562"/>
    <lineage>
        <taxon>Bacteria</taxon>
        <taxon>Pseudomonadati</taxon>
        <taxon>Pseudomonadota</taxon>
        <taxon>Gammaproteobacteria</taxon>
        <taxon>Enterobacterales</taxon>
        <taxon>Enterobacteriaceae</taxon>
        <taxon>Escherichia</taxon>
    </lineage>
</organism>
<proteinExistence type="predicted"/>
<name>A0A376KRW0_ECOLX</name>